<comment type="similarity">
    <text evidence="2 7">Belongs to the glycosyl hydrolase 47 family.</text>
</comment>
<feature type="active site" description="Proton donor" evidence="6">
    <location>
        <position position="357"/>
    </location>
</feature>
<dbReference type="GO" id="GO:0016020">
    <property type="term" value="C:membrane"/>
    <property type="evidence" value="ECO:0007669"/>
    <property type="project" value="InterPro"/>
</dbReference>
<keyword evidence="4" id="KW-0325">Glycoprotein</keyword>
<dbReference type="Gene3D" id="1.50.10.10">
    <property type="match status" value="1"/>
</dbReference>
<comment type="caution">
    <text evidence="9">The sequence shown here is derived from an EMBL/GenBank/DDBJ whole genome shotgun (WGS) entry which is preliminary data.</text>
</comment>
<dbReference type="GO" id="GO:0005509">
    <property type="term" value="F:calcium ion binding"/>
    <property type="evidence" value="ECO:0007669"/>
    <property type="project" value="InterPro"/>
</dbReference>
<feature type="compositionally biased region" description="Pro residues" evidence="8">
    <location>
        <begin position="600"/>
        <end position="610"/>
    </location>
</feature>
<organism evidence="9 10">
    <name type="scientific">Aphis craccivora</name>
    <name type="common">Cowpea aphid</name>
    <dbReference type="NCBI Taxonomy" id="307492"/>
    <lineage>
        <taxon>Eukaryota</taxon>
        <taxon>Metazoa</taxon>
        <taxon>Ecdysozoa</taxon>
        <taxon>Arthropoda</taxon>
        <taxon>Hexapoda</taxon>
        <taxon>Insecta</taxon>
        <taxon>Pterygota</taxon>
        <taxon>Neoptera</taxon>
        <taxon>Paraneoptera</taxon>
        <taxon>Hemiptera</taxon>
        <taxon>Sternorrhyncha</taxon>
        <taxon>Aphidomorpha</taxon>
        <taxon>Aphidoidea</taxon>
        <taxon>Aphididae</taxon>
        <taxon>Aphidini</taxon>
        <taxon>Aphis</taxon>
        <taxon>Aphis</taxon>
    </lineage>
</organism>
<evidence type="ECO:0000256" key="3">
    <source>
        <dbReference type="ARBA" id="ARBA00022824"/>
    </source>
</evidence>
<gene>
    <name evidence="9" type="ORF">FWK35_00014596</name>
</gene>
<feature type="compositionally biased region" description="Polar residues" evidence="8">
    <location>
        <begin position="678"/>
        <end position="691"/>
    </location>
</feature>
<dbReference type="GO" id="GO:1904380">
    <property type="term" value="P:endoplasmic reticulum mannose trimming"/>
    <property type="evidence" value="ECO:0007669"/>
    <property type="project" value="InterPro"/>
</dbReference>
<dbReference type="EC" id="3.2.1.-" evidence="7"/>
<dbReference type="SUPFAM" id="SSF48225">
    <property type="entry name" value="Seven-hairpin glycosidases"/>
    <property type="match status" value="1"/>
</dbReference>
<comment type="function">
    <text evidence="5">Involved in the endoplasmic reticulum-associated degradation (ERAD) pathway that targets misfolded glycoproteins for degradation in an N-glycan-dependent manner. May initiate ERAD by promoting the first mannose trimming step of ERAD substrates, from Man9GlcNAc2 to Man8GlcNAc2. Seems to recognize and bind to exposed hydrophobic regions in target proteins.</text>
</comment>
<dbReference type="InterPro" id="IPR001382">
    <property type="entry name" value="Glyco_hydro_47"/>
</dbReference>
<evidence type="ECO:0000313" key="9">
    <source>
        <dbReference type="EMBL" id="KAF0763495.1"/>
    </source>
</evidence>
<name>A0A6G0YZV5_APHCR</name>
<evidence type="ECO:0000256" key="5">
    <source>
        <dbReference type="ARBA" id="ARBA00054385"/>
    </source>
</evidence>
<feature type="region of interest" description="Disordered" evidence="8">
    <location>
        <begin position="567"/>
        <end position="739"/>
    </location>
</feature>
<feature type="compositionally biased region" description="Basic and acidic residues" evidence="8">
    <location>
        <begin position="692"/>
        <end position="722"/>
    </location>
</feature>
<keyword evidence="10" id="KW-1185">Reference proteome</keyword>
<dbReference type="GO" id="GO:0005975">
    <property type="term" value="P:carbohydrate metabolic process"/>
    <property type="evidence" value="ECO:0007669"/>
    <property type="project" value="InterPro"/>
</dbReference>
<feature type="compositionally biased region" description="Basic and acidic residues" evidence="8">
    <location>
        <begin position="666"/>
        <end position="676"/>
    </location>
</feature>
<comment type="subcellular location">
    <subcellularLocation>
        <location evidence="1">Endoplasmic reticulum</location>
    </subcellularLocation>
</comment>
<feature type="compositionally biased region" description="Basic and acidic residues" evidence="8">
    <location>
        <begin position="567"/>
        <end position="590"/>
    </location>
</feature>
<dbReference type="OrthoDB" id="8118055at2759"/>
<dbReference type="AlphaFoldDB" id="A0A6G0YZV5"/>
<evidence type="ECO:0000256" key="4">
    <source>
        <dbReference type="ARBA" id="ARBA00023180"/>
    </source>
</evidence>
<dbReference type="InterPro" id="IPR036026">
    <property type="entry name" value="Seven-hairpin_glycosidases"/>
</dbReference>
<feature type="compositionally biased region" description="Polar residues" evidence="8">
    <location>
        <begin position="532"/>
        <end position="550"/>
    </location>
</feature>
<accession>A0A6G0YZV5</accession>
<evidence type="ECO:0000256" key="7">
    <source>
        <dbReference type="RuleBase" id="RU361193"/>
    </source>
</evidence>
<evidence type="ECO:0000256" key="1">
    <source>
        <dbReference type="ARBA" id="ARBA00004240"/>
    </source>
</evidence>
<protein>
    <recommendedName>
        <fullName evidence="7">alpha-1,2-Mannosidase</fullName>
        <ecNumber evidence="7">3.2.1.-</ecNumber>
    </recommendedName>
</protein>
<feature type="compositionally biased region" description="Acidic residues" evidence="8">
    <location>
        <begin position="723"/>
        <end position="737"/>
    </location>
</feature>
<feature type="region of interest" description="Disordered" evidence="8">
    <location>
        <begin position="532"/>
        <end position="554"/>
    </location>
</feature>
<feature type="active site" description="Proton donor" evidence="6">
    <location>
        <position position="122"/>
    </location>
</feature>
<feature type="active site" evidence="6">
    <location>
        <position position="376"/>
    </location>
</feature>
<evidence type="ECO:0000256" key="8">
    <source>
        <dbReference type="SAM" id="MobiDB-lite"/>
    </source>
</evidence>
<dbReference type="PANTHER" id="PTHR45679:SF6">
    <property type="entry name" value="ER DEGRADATION-ENHANCING ALPHA-MANNOSIDASE-LIKE PROTEIN 2"/>
    <property type="match status" value="1"/>
</dbReference>
<dbReference type="InterPro" id="IPR044674">
    <property type="entry name" value="EDEM1/2/3"/>
</dbReference>
<keyword evidence="7" id="KW-0326">Glycosidase</keyword>
<feature type="compositionally biased region" description="Polar residues" evidence="8">
    <location>
        <begin position="642"/>
        <end position="663"/>
    </location>
</feature>
<evidence type="ECO:0000313" key="10">
    <source>
        <dbReference type="Proteomes" id="UP000478052"/>
    </source>
</evidence>
<proteinExistence type="inferred from homology"/>
<dbReference type="EMBL" id="VUJU01001869">
    <property type="protein sequence ID" value="KAF0763495.1"/>
    <property type="molecule type" value="Genomic_DNA"/>
</dbReference>
<dbReference type="PRINTS" id="PR00747">
    <property type="entry name" value="GLYHDRLASE47"/>
</dbReference>
<dbReference type="PANTHER" id="PTHR45679">
    <property type="entry name" value="ER DEGRADATION-ENHANCING ALPHA-MANNOSIDASE-LIKE PROTEIN 2"/>
    <property type="match status" value="1"/>
</dbReference>
<dbReference type="GO" id="GO:0044322">
    <property type="term" value="C:endoplasmic reticulum quality control compartment"/>
    <property type="evidence" value="ECO:0007669"/>
    <property type="project" value="GOC"/>
</dbReference>
<evidence type="ECO:0000256" key="6">
    <source>
        <dbReference type="PIRSR" id="PIRSR601382-1"/>
    </source>
</evidence>
<dbReference type="GO" id="GO:0004571">
    <property type="term" value="F:mannosyl-oligosaccharide 1,2-alpha-mannosidase activity"/>
    <property type="evidence" value="ECO:0007669"/>
    <property type="project" value="InterPro"/>
</dbReference>
<reference evidence="9 10" key="1">
    <citation type="submission" date="2019-08" db="EMBL/GenBank/DDBJ databases">
        <title>Whole genome of Aphis craccivora.</title>
        <authorList>
            <person name="Voronova N.V."/>
            <person name="Shulinski R.S."/>
            <person name="Bandarenka Y.V."/>
            <person name="Zhorov D.G."/>
            <person name="Warner D."/>
        </authorList>
    </citation>
    <scope>NUCLEOTIDE SEQUENCE [LARGE SCALE GENOMIC DNA]</scope>
    <source>
        <strain evidence="9">180601</strain>
        <tissue evidence="9">Whole Body</tissue>
    </source>
</reference>
<dbReference type="Proteomes" id="UP000478052">
    <property type="component" value="Unassembled WGS sequence"/>
</dbReference>
<dbReference type="Pfam" id="PF01532">
    <property type="entry name" value="Glyco_hydro_47"/>
    <property type="match status" value="1"/>
</dbReference>
<dbReference type="FunFam" id="1.50.10.10:FF:000015">
    <property type="entry name" value="alpha-1,2-Mannosidase"/>
    <property type="match status" value="1"/>
</dbReference>
<feature type="active site" evidence="6">
    <location>
        <position position="263"/>
    </location>
</feature>
<dbReference type="GO" id="GO:1904154">
    <property type="term" value="P:positive regulation of retrograde protein transport, ER to cytosol"/>
    <property type="evidence" value="ECO:0007669"/>
    <property type="project" value="UniProtKB-ARBA"/>
</dbReference>
<dbReference type="InterPro" id="IPR012341">
    <property type="entry name" value="6hp_glycosidase-like_sf"/>
</dbReference>
<sequence length="757" mass="86167">MLYFQIKKMKFKFHFSLMILLLIRHGLCTRHYDRHRLLELRSEVKEMFEHAYHGYMKYAYPYDELRPLTCDGVDTWGSYSLSLIDALDTLVVMGLHDEFNKAVDYIKYNVSFDADINVSVFETNIRVVGGLLSAHMLSHRATTELEVGWPCNGPLLRMAEDVARRLLPAFDTPTGMPYGTVNLRSGVPEGETTVTCTAGVGTFILEFGTLSRLTGDFIFEQVALKALHSLFNHRSKMGLMGNHLDVSSGLWIAHDSGIGGGIDSYFEYLVKGSLLFNLPHLRSMFDELRKPIDKYSATSTGWYFWVNMQKGQVTMPIYQSLESYWPGLLSLIGDIDIAMKSMSNYHDVLKLYGFTPEVYNVVNQEAARDSFPLRPELVESAMYLYKATNGDPYLLDIGSDILRSIQHSSRTQCGYATIKSCKNHSLQNRMESFFLAETTKYLYLLFDPDNFIHNDGSHGKVWNTAGGRECIVDAGGYIFNTVDTLGIKKAHPIDPGILHCCYMADNNDWSHRQQPKYQRFMKSSLVVDQNKESTNQAKGTVTGENGSSASGHGFTVDESSVYWTQHAHEDQRPQFKNDHQKPALDADRFSGRSPTMESLQPPPMPPPSSRPPVIYRTDDQLQDNRRQENDGKTADNDDKLFESSTQSQESTVNLDVSGSTVAVDSNDFHDYDDGFKDPTTSNHQYQQPTSTDYDHNRNDYGDDENWKVKQHRWASEKRQKDYQDDDDASTFDHDDGDNSYQILACPASNNFYTHYRW</sequence>
<evidence type="ECO:0000256" key="2">
    <source>
        <dbReference type="ARBA" id="ARBA00007658"/>
    </source>
</evidence>
<keyword evidence="3" id="KW-0256">Endoplasmic reticulum</keyword>
<feature type="compositionally biased region" description="Basic and acidic residues" evidence="8">
    <location>
        <begin position="616"/>
        <end position="641"/>
    </location>
</feature>
<keyword evidence="7" id="KW-0378">Hydrolase</keyword>